<organism evidence="3 4">
    <name type="scientific">Pedobacter suwonensis</name>
    <dbReference type="NCBI Taxonomy" id="332999"/>
    <lineage>
        <taxon>Bacteria</taxon>
        <taxon>Pseudomonadati</taxon>
        <taxon>Bacteroidota</taxon>
        <taxon>Sphingobacteriia</taxon>
        <taxon>Sphingobacteriales</taxon>
        <taxon>Sphingobacteriaceae</taxon>
        <taxon>Pedobacter</taxon>
    </lineage>
</organism>
<dbReference type="Proteomes" id="UP000198836">
    <property type="component" value="Unassembled WGS sequence"/>
</dbReference>
<dbReference type="PANTHER" id="PTHR31084:SF0">
    <property type="entry name" value="ALPHA-L-FUCOSIDASE 2"/>
    <property type="match status" value="1"/>
</dbReference>
<dbReference type="AlphaFoldDB" id="A0A1I0SFN6"/>
<dbReference type="PANTHER" id="PTHR31084">
    <property type="entry name" value="ALPHA-L-FUCOSIDASE 2"/>
    <property type="match status" value="1"/>
</dbReference>
<reference evidence="4" key="1">
    <citation type="submission" date="2016-10" db="EMBL/GenBank/DDBJ databases">
        <authorList>
            <person name="Varghese N."/>
            <person name="Submissions S."/>
        </authorList>
    </citation>
    <scope>NUCLEOTIDE SEQUENCE [LARGE SCALE GENOMIC DNA]</scope>
    <source>
        <strain evidence="4">DSM 18130</strain>
    </source>
</reference>
<dbReference type="Pfam" id="PF18961">
    <property type="entry name" value="DUF5703_N"/>
    <property type="match status" value="1"/>
</dbReference>
<dbReference type="Gene3D" id="2.60.40.1180">
    <property type="entry name" value="Golgi alpha-mannosidase II"/>
    <property type="match status" value="1"/>
</dbReference>
<evidence type="ECO:0000313" key="3">
    <source>
        <dbReference type="EMBL" id="SFA38334.1"/>
    </source>
</evidence>
<dbReference type="InterPro" id="IPR013780">
    <property type="entry name" value="Glyco_hydro_b"/>
</dbReference>
<dbReference type="InterPro" id="IPR008928">
    <property type="entry name" value="6-hairpin_glycosidase_sf"/>
</dbReference>
<dbReference type="GO" id="GO:0004560">
    <property type="term" value="F:alpha-L-fucosidase activity"/>
    <property type="evidence" value="ECO:0007669"/>
    <property type="project" value="TreeGrafter"/>
</dbReference>
<feature type="transmembrane region" description="Helical" evidence="1">
    <location>
        <begin position="12"/>
        <end position="35"/>
    </location>
</feature>
<gene>
    <name evidence="3" type="ORF">SAMN04488511_101178</name>
</gene>
<dbReference type="InterPro" id="IPR012341">
    <property type="entry name" value="6hp_glycosidase-like_sf"/>
</dbReference>
<accession>A0A1I0SFN6</accession>
<evidence type="ECO:0000313" key="4">
    <source>
        <dbReference type="Proteomes" id="UP000198836"/>
    </source>
</evidence>
<keyword evidence="1" id="KW-0472">Membrane</keyword>
<evidence type="ECO:0000256" key="1">
    <source>
        <dbReference type="SAM" id="Phobius"/>
    </source>
</evidence>
<keyword evidence="1" id="KW-0812">Transmembrane</keyword>
<dbReference type="STRING" id="332999.SAMN04488511_101178"/>
<dbReference type="InterPro" id="IPR043757">
    <property type="entry name" value="DUF5703_N"/>
</dbReference>
<dbReference type="Gene3D" id="2.70.98.50">
    <property type="entry name" value="putative glycoside hydrolase family protein from bacillus halodurans"/>
    <property type="match status" value="1"/>
</dbReference>
<dbReference type="GO" id="GO:0005975">
    <property type="term" value="P:carbohydrate metabolic process"/>
    <property type="evidence" value="ECO:0007669"/>
    <property type="project" value="InterPro"/>
</dbReference>
<keyword evidence="1" id="KW-1133">Transmembrane helix</keyword>
<feature type="domain" description="DUF5703" evidence="2">
    <location>
        <begin position="110"/>
        <end position="392"/>
    </location>
</feature>
<dbReference type="EMBL" id="FOJM01000001">
    <property type="protein sequence ID" value="SFA38334.1"/>
    <property type="molecule type" value="Genomic_DNA"/>
</dbReference>
<name>A0A1I0SFN6_9SPHI</name>
<sequence>MFTRKTPHLYKKYFNVLNLLRWPAFLSHSSGILSFLTTKTQRPQSTLLINLNVLNFLILLVFSNHQSGVLRCLRWSNILRLQGKTFFFMLFVSLWFTSTAAFSQEKDNVVWTTQSNNSAESMPVGGGDIGLNLWVEKGEIYCYISRSGTFDENNTLLKLGRIRLQFSPNPFAGQTFKQELILKDGYASISGANGKIKSEIKVWVDLFKPVIHIDIQSNAKMNTTANYESWRFQDRITTGKENNQNSYKWAPQGVVKTRKDEIAFKGGGVQFYHQNQPQTVFDVTVKQQGLTEYQTTLYNPLKNLIFGGIMTGKNMVAAGNDAGTYLSTPFQGWRLKSKTPATNEHLTIALNTSTTSAVANWETELKSTLQHAKNDQQASIRWWNNYWNKSFIYIQAKDEAANQSGRNYQLFRYMLGCNAFGRYPTKFNGGLFTFDPQLIDSALEYTPDFRNWGGGTHTAQNQRLVYWPMLKSGDFDMMKPQFDFYLDLLTNAEIRTAAAWGHKGASFTEQLENFGLPNPAEYGWKRPADFNKGMEYNAWLEYEWDTVLEFCMMILEAERYDQRNIEKYLPLIESSLTFFKEHYTYLAKQRGAKAVDGEGHLVLYPGSGAETYKMAYNATSTIAALKTVLQSLIESPSLPENKRSEWTAMLKTIPEISFRAFQGHTTIAPAKLWERINNTESPQLYPVYPWGIYGIGKPGLDTAINTFKYDTDLLKFRSHIGWKQDNIFAARLGLTDEAARLTILKLKDSGRRFPAFWGPGFDWTPDHNWGGSGMIGLQEMLMQSDGKKIYLFPAWPKDWNVHFKLYAPYQTTVEGRLKDGKLIDLKVLPESRRRDIMNMINHR</sequence>
<feature type="transmembrane region" description="Helical" evidence="1">
    <location>
        <begin position="85"/>
        <end position="103"/>
    </location>
</feature>
<dbReference type="Gene3D" id="1.50.10.10">
    <property type="match status" value="1"/>
</dbReference>
<keyword evidence="4" id="KW-1185">Reference proteome</keyword>
<protein>
    <recommendedName>
        <fullName evidence="2">DUF5703 domain-containing protein</fullName>
    </recommendedName>
</protein>
<dbReference type="SUPFAM" id="SSF48208">
    <property type="entry name" value="Six-hairpin glycosidases"/>
    <property type="match status" value="1"/>
</dbReference>
<evidence type="ECO:0000259" key="2">
    <source>
        <dbReference type="Pfam" id="PF18961"/>
    </source>
</evidence>
<proteinExistence type="predicted"/>
<feature type="transmembrane region" description="Helical" evidence="1">
    <location>
        <begin position="47"/>
        <end position="64"/>
    </location>
</feature>